<dbReference type="OMA" id="FMRFGCD"/>
<feature type="compositionally biased region" description="Basic and acidic residues" evidence="1">
    <location>
        <begin position="155"/>
        <end position="165"/>
    </location>
</feature>
<proteinExistence type="predicted"/>
<evidence type="ECO:0008006" key="4">
    <source>
        <dbReference type="Google" id="ProtNLM"/>
    </source>
</evidence>
<gene>
    <name evidence="2" type="ORF">CBR_g61478</name>
</gene>
<dbReference type="PANTHER" id="PTHR13192:SF3">
    <property type="entry name" value="COBALAMIN TRAFFICKING PROTEIN CBLD"/>
    <property type="match status" value="1"/>
</dbReference>
<dbReference type="InterPro" id="IPR019362">
    <property type="entry name" value="MMADHC"/>
</dbReference>
<dbReference type="STRING" id="69332.A0A388K8R0"/>
<organism evidence="2 3">
    <name type="scientific">Chara braunii</name>
    <name type="common">Braun's stonewort</name>
    <dbReference type="NCBI Taxonomy" id="69332"/>
    <lineage>
        <taxon>Eukaryota</taxon>
        <taxon>Viridiplantae</taxon>
        <taxon>Streptophyta</taxon>
        <taxon>Charophyceae</taxon>
        <taxon>Charales</taxon>
        <taxon>Characeae</taxon>
        <taxon>Chara</taxon>
    </lineage>
</organism>
<accession>A0A388K8R0</accession>
<dbReference type="AlphaFoldDB" id="A0A388K8R0"/>
<dbReference type="GO" id="GO:0009235">
    <property type="term" value="P:cobalamin metabolic process"/>
    <property type="evidence" value="ECO:0007669"/>
    <property type="project" value="InterPro"/>
</dbReference>
<dbReference type="Gramene" id="GBG66435">
    <property type="protein sequence ID" value="GBG66435"/>
    <property type="gene ID" value="CBR_g61478"/>
</dbReference>
<name>A0A388K8R0_CHABU</name>
<evidence type="ECO:0000313" key="3">
    <source>
        <dbReference type="Proteomes" id="UP000265515"/>
    </source>
</evidence>
<evidence type="ECO:0000313" key="2">
    <source>
        <dbReference type="EMBL" id="GBG66435.1"/>
    </source>
</evidence>
<dbReference type="Proteomes" id="UP000265515">
    <property type="component" value="Unassembled WGS sequence"/>
</dbReference>
<feature type="region of interest" description="Disordered" evidence="1">
    <location>
        <begin position="136"/>
        <end position="201"/>
    </location>
</feature>
<dbReference type="EMBL" id="BFEA01000074">
    <property type="protein sequence ID" value="GBG66435.1"/>
    <property type="molecule type" value="Genomic_DNA"/>
</dbReference>
<dbReference type="Pfam" id="PF10229">
    <property type="entry name" value="MMADHC"/>
    <property type="match status" value="1"/>
</dbReference>
<dbReference type="OrthoDB" id="10263782at2759"/>
<feature type="compositionally biased region" description="Low complexity" evidence="1">
    <location>
        <begin position="136"/>
        <end position="147"/>
    </location>
</feature>
<reference evidence="2 3" key="1">
    <citation type="journal article" date="2018" name="Cell">
        <title>The Chara Genome: Secondary Complexity and Implications for Plant Terrestrialization.</title>
        <authorList>
            <person name="Nishiyama T."/>
            <person name="Sakayama H."/>
            <person name="Vries J.D."/>
            <person name="Buschmann H."/>
            <person name="Saint-Marcoux D."/>
            <person name="Ullrich K.K."/>
            <person name="Haas F.B."/>
            <person name="Vanderstraeten L."/>
            <person name="Becker D."/>
            <person name="Lang D."/>
            <person name="Vosolsobe S."/>
            <person name="Rombauts S."/>
            <person name="Wilhelmsson P.K.I."/>
            <person name="Janitza P."/>
            <person name="Kern R."/>
            <person name="Heyl A."/>
            <person name="Rumpler F."/>
            <person name="Villalobos L.I.A.C."/>
            <person name="Clay J.M."/>
            <person name="Skokan R."/>
            <person name="Toyoda A."/>
            <person name="Suzuki Y."/>
            <person name="Kagoshima H."/>
            <person name="Schijlen E."/>
            <person name="Tajeshwar N."/>
            <person name="Catarino B."/>
            <person name="Hetherington A.J."/>
            <person name="Saltykova A."/>
            <person name="Bonnot C."/>
            <person name="Breuninger H."/>
            <person name="Symeonidi A."/>
            <person name="Radhakrishnan G.V."/>
            <person name="Van Nieuwerburgh F."/>
            <person name="Deforce D."/>
            <person name="Chang C."/>
            <person name="Karol K.G."/>
            <person name="Hedrich R."/>
            <person name="Ulvskov P."/>
            <person name="Glockner G."/>
            <person name="Delwiche C.F."/>
            <person name="Petrasek J."/>
            <person name="Van de Peer Y."/>
            <person name="Friml J."/>
            <person name="Beilby M."/>
            <person name="Dolan L."/>
            <person name="Kohara Y."/>
            <person name="Sugano S."/>
            <person name="Fujiyama A."/>
            <person name="Delaux P.-M."/>
            <person name="Quint M."/>
            <person name="TheiBen G."/>
            <person name="Hagemann M."/>
            <person name="Harholt J."/>
            <person name="Dunand C."/>
            <person name="Zachgo S."/>
            <person name="Langdale J."/>
            <person name="Maumus F."/>
            <person name="Straeten D.V.D."/>
            <person name="Gould S.B."/>
            <person name="Rensing S.A."/>
        </authorList>
    </citation>
    <scope>NUCLEOTIDE SEQUENCE [LARGE SCALE GENOMIC DNA]</scope>
    <source>
        <strain evidence="2 3">S276</strain>
    </source>
</reference>
<keyword evidence="3" id="KW-1185">Reference proteome</keyword>
<sequence>MFPGIQTDDLLLIPTCQNAAVDLIRLGDDVAQEKDRLLEVFVNWAKLVCDKLMARGYWCDYLDPAAGLPMIHKGPNNPYGEVEALGTLLGYSFANAGCCKVILHPKWGSSVYPASMFAKAPLEVLLEVIREVEADSTSPLSSSAEPSVANGKELSPSKREAKTSLELDEETAEPSIENSKDASPLASTKVEMATAGTTKTP</sequence>
<comment type="caution">
    <text evidence="2">The sequence shown here is derived from an EMBL/GenBank/DDBJ whole genome shotgun (WGS) entry which is preliminary data.</text>
</comment>
<protein>
    <recommendedName>
        <fullName evidence="4">Methylmalonic aciduria and homocystinuria type D protein</fullName>
    </recommendedName>
</protein>
<dbReference type="PANTHER" id="PTHR13192">
    <property type="entry name" value="MY011 PROTEIN"/>
    <property type="match status" value="1"/>
</dbReference>
<evidence type="ECO:0000256" key="1">
    <source>
        <dbReference type="SAM" id="MobiDB-lite"/>
    </source>
</evidence>